<keyword evidence="3" id="KW-1185">Reference proteome</keyword>
<name>A0A9N9F5R7_9GLOM</name>
<dbReference type="SUPFAM" id="SSF52540">
    <property type="entry name" value="P-loop containing nucleoside triphosphate hydrolases"/>
    <property type="match status" value="2"/>
</dbReference>
<organism evidence="2 3">
    <name type="scientific">Cetraspora pellucida</name>
    <dbReference type="NCBI Taxonomy" id="1433469"/>
    <lineage>
        <taxon>Eukaryota</taxon>
        <taxon>Fungi</taxon>
        <taxon>Fungi incertae sedis</taxon>
        <taxon>Mucoromycota</taxon>
        <taxon>Glomeromycotina</taxon>
        <taxon>Glomeromycetes</taxon>
        <taxon>Diversisporales</taxon>
        <taxon>Gigasporaceae</taxon>
        <taxon>Cetraspora</taxon>
    </lineage>
</organism>
<sequence length="413" mass="47017">MTSYGDFFSSSIILLVGATGVGKSTIINTITNYFRNGSLDDIRIAIPTQWHEVTEHDLKVNSVVDVNNVFKSQTSSCINYNFVDPENKYTFIDTPSLSDTRSKELDGRNLQTIIESAISQHQLTAIVLVVNGTESRITESIQNDLIRLSSNLPDNLFKENLLLIVTNSIKSSSSFSLDIFKKEVVVPKQIYYMNNMTFCSDPINEMKPISTQEFVDIKAAIEGIRAEIFNAKNNLQNIYAIKEEVAFVKEERDKIGEPQHILKPLIKKLRLNQKSRPVILTLFVLDAIKFAMKITEDFFHLEQTKVVLDIIRDLDAEYSLRKKMCDKRDSYGKTMDKQQSELDKLNSMKNECLLSIIELGNKMKSICSRCDLKRELLATIGQLEKLLNNIKISTVREEANKDIESVLKLLNII</sequence>
<reference evidence="2" key="1">
    <citation type="submission" date="2021-06" db="EMBL/GenBank/DDBJ databases">
        <authorList>
            <person name="Kallberg Y."/>
            <person name="Tangrot J."/>
            <person name="Rosling A."/>
        </authorList>
    </citation>
    <scope>NUCLEOTIDE SEQUENCE</scope>
    <source>
        <strain evidence="2">FL966</strain>
    </source>
</reference>
<dbReference type="Proteomes" id="UP000789759">
    <property type="component" value="Unassembled WGS sequence"/>
</dbReference>
<dbReference type="InterPro" id="IPR006073">
    <property type="entry name" value="GTP-bd"/>
</dbReference>
<dbReference type="EMBL" id="CAJVQA010001381">
    <property type="protein sequence ID" value="CAG8512324.1"/>
    <property type="molecule type" value="Genomic_DNA"/>
</dbReference>
<dbReference type="PANTHER" id="PTHR32046">
    <property type="entry name" value="G DOMAIN-CONTAINING PROTEIN"/>
    <property type="match status" value="1"/>
</dbReference>
<dbReference type="GO" id="GO:0005525">
    <property type="term" value="F:GTP binding"/>
    <property type="evidence" value="ECO:0007669"/>
    <property type="project" value="InterPro"/>
</dbReference>
<evidence type="ECO:0000259" key="1">
    <source>
        <dbReference type="Pfam" id="PF01926"/>
    </source>
</evidence>
<dbReference type="InterPro" id="IPR027417">
    <property type="entry name" value="P-loop_NTPase"/>
</dbReference>
<evidence type="ECO:0000313" key="3">
    <source>
        <dbReference type="Proteomes" id="UP000789759"/>
    </source>
</evidence>
<gene>
    <name evidence="2" type="ORF">CPELLU_LOCUS2977</name>
</gene>
<dbReference type="OrthoDB" id="8954335at2759"/>
<dbReference type="PANTHER" id="PTHR32046:SF12">
    <property type="entry name" value="AIG1-TYPE G DOMAIN-CONTAINING PROTEIN"/>
    <property type="match status" value="1"/>
</dbReference>
<feature type="domain" description="G" evidence="1">
    <location>
        <begin position="13"/>
        <end position="140"/>
    </location>
</feature>
<accession>A0A9N9F5R7</accession>
<protein>
    <submittedName>
        <fullName evidence="2">19468_t:CDS:1</fullName>
    </submittedName>
</protein>
<dbReference type="Gene3D" id="3.40.50.300">
    <property type="entry name" value="P-loop containing nucleotide triphosphate hydrolases"/>
    <property type="match status" value="1"/>
</dbReference>
<comment type="caution">
    <text evidence="2">The sequence shown here is derived from an EMBL/GenBank/DDBJ whole genome shotgun (WGS) entry which is preliminary data.</text>
</comment>
<proteinExistence type="predicted"/>
<dbReference type="AlphaFoldDB" id="A0A9N9F5R7"/>
<evidence type="ECO:0000313" key="2">
    <source>
        <dbReference type="EMBL" id="CAG8512324.1"/>
    </source>
</evidence>
<dbReference type="Pfam" id="PF01926">
    <property type="entry name" value="MMR_HSR1"/>
    <property type="match status" value="1"/>
</dbReference>